<evidence type="ECO:0000256" key="16">
    <source>
        <dbReference type="SAM" id="MobiDB-lite"/>
    </source>
</evidence>
<evidence type="ECO:0000256" key="8">
    <source>
        <dbReference type="ARBA" id="ARBA00022801"/>
    </source>
</evidence>
<dbReference type="Pfam" id="PF16211">
    <property type="entry name" value="Histone_H2A_C"/>
    <property type="match status" value="1"/>
</dbReference>
<organism evidence="18 19">
    <name type="scientific">Heterodera trifolii</name>
    <dbReference type="NCBI Taxonomy" id="157864"/>
    <lineage>
        <taxon>Eukaryota</taxon>
        <taxon>Metazoa</taxon>
        <taxon>Ecdysozoa</taxon>
        <taxon>Nematoda</taxon>
        <taxon>Chromadorea</taxon>
        <taxon>Rhabditida</taxon>
        <taxon>Tylenchina</taxon>
        <taxon>Tylenchomorpha</taxon>
        <taxon>Tylenchoidea</taxon>
        <taxon>Heteroderidae</taxon>
        <taxon>Heteroderinae</taxon>
        <taxon>Heterodera</taxon>
    </lineage>
</organism>
<dbReference type="InterPro" id="IPR032454">
    <property type="entry name" value="Histone_H2A_C"/>
</dbReference>
<keyword evidence="11" id="KW-0539">Nucleus</keyword>
<sequence length="648" mass="71065">MSDNRGASVASTGTTNSQESQVASPVKAGKATKTTASGKGGKAKADGKVKAGGKGAKKAGGKGGKVKIAASGTYSTRSARAGVAFPVGRIHRLLRKGRHAQRIGAGAPVYMASVLEYLAAEVLELAGNAAKENKKLRITPRHLQLAVRNDEELNKLLAEVTISRGGVLPNIHTVLLSKMQQKKQNDDSHSVCTGGGAWTFCNAFSAHIDHRRRTLPISSNACWIRRSATHSALTLTIAEGGFDRDLSDQFIRVLDSTFCNAFSAHIDHRRRTLPISSNACWIRRSATHSALTLTIAEGFRSVHPCVGLTSVTHSTLTLTIAEGHCLSISSNSCCIERSVTHSALTQTITMDLVDRIIMNLSSSPPRNRRFTNMITDDDLMQLFVAATNAFRSQPTLVTIRPPVVVVGDIHGQFADLQRIFSTHGLPSDRQYVFLGDYVDRGQFSLETIILLFCYKVKYPANLVLLRGNHECAEINIGYGFYAEIERRWRRPHVRRLFDRFNQVFAWMPFVALIGEKILCMHGGISDRLISMDQLTRLSRPRTELALNSLEMDLLWSDPAPGVHGVIPNTRRRAGVMFGEDVVDRVLAQLGLDYIFRAHEAVPDGVRFFANGHMVTIFSAPGYVGRRNTAATMTVESDLSHTITRFPPA</sequence>
<dbReference type="InterPro" id="IPR029052">
    <property type="entry name" value="Metallo-depent_PP-like"/>
</dbReference>
<reference evidence="18 19" key="1">
    <citation type="submission" date="2024-10" db="EMBL/GenBank/DDBJ databases">
        <authorList>
            <person name="Kim D."/>
        </authorList>
    </citation>
    <scope>NUCLEOTIDE SEQUENCE [LARGE SCALE GENOMIC DNA]</scope>
    <source>
        <strain evidence="18">BH-2024</strain>
    </source>
</reference>
<keyword evidence="19" id="KW-1185">Reference proteome</keyword>
<evidence type="ECO:0000256" key="7">
    <source>
        <dbReference type="ARBA" id="ARBA00022723"/>
    </source>
</evidence>
<dbReference type="Gene3D" id="3.60.21.10">
    <property type="match status" value="1"/>
</dbReference>
<evidence type="ECO:0000256" key="12">
    <source>
        <dbReference type="ARBA" id="ARBA00023269"/>
    </source>
</evidence>
<dbReference type="GO" id="GO:0004722">
    <property type="term" value="F:protein serine/threonine phosphatase activity"/>
    <property type="evidence" value="ECO:0007669"/>
    <property type="project" value="UniProtKB-EC"/>
</dbReference>
<keyword evidence="7" id="KW-0479">Metal-binding</keyword>
<evidence type="ECO:0000256" key="14">
    <source>
        <dbReference type="ARBA" id="ARBA00048336"/>
    </source>
</evidence>
<keyword evidence="6" id="KW-1017">Isopeptide bond</keyword>
<comment type="subcellular location">
    <subcellularLocation>
        <location evidence="3">Chromosome</location>
    </subcellularLocation>
    <subcellularLocation>
        <location evidence="2">Nucleus</location>
    </subcellularLocation>
</comment>
<dbReference type="InterPro" id="IPR002119">
    <property type="entry name" value="Histone_H2A"/>
</dbReference>
<dbReference type="PRINTS" id="PR00114">
    <property type="entry name" value="STPHPHTASE"/>
</dbReference>
<accession>A0ABD2LKP4</accession>
<dbReference type="InterPro" id="IPR050341">
    <property type="entry name" value="PP1_catalytic_subunit"/>
</dbReference>
<evidence type="ECO:0000256" key="3">
    <source>
        <dbReference type="ARBA" id="ARBA00004286"/>
    </source>
</evidence>
<comment type="cofactor">
    <cofactor evidence="1">
        <name>Mn(2+)</name>
        <dbReference type="ChEBI" id="CHEBI:29035"/>
    </cofactor>
</comment>
<dbReference type="EC" id="3.1.3.16" evidence="15"/>
<evidence type="ECO:0000256" key="11">
    <source>
        <dbReference type="ARBA" id="ARBA00023242"/>
    </source>
</evidence>
<keyword evidence="12" id="KW-0238">DNA-binding</keyword>
<keyword evidence="12" id="KW-0544">Nucleosome core</keyword>
<comment type="similarity">
    <text evidence="15">Belongs to the PPP phosphatase family.</text>
</comment>
<dbReference type="Pfam" id="PF00149">
    <property type="entry name" value="Metallophos"/>
    <property type="match status" value="1"/>
</dbReference>
<comment type="caution">
    <text evidence="18">The sequence shown here is derived from an EMBL/GenBank/DDBJ whole genome shotgun (WGS) entry which is preliminary data.</text>
</comment>
<keyword evidence="9" id="KW-0904">Protein phosphatase</keyword>
<protein>
    <recommendedName>
        <fullName evidence="15">Serine/threonine-protein phosphatase</fullName>
        <ecNumber evidence="15">3.1.3.16</ecNumber>
    </recommendedName>
</protein>
<comment type="similarity">
    <text evidence="4">Belongs to the histone H2A family.</text>
</comment>
<dbReference type="GO" id="GO:0046872">
    <property type="term" value="F:metal ion binding"/>
    <property type="evidence" value="ECO:0007669"/>
    <property type="project" value="UniProtKB-KW"/>
</dbReference>
<dbReference type="PANTHER" id="PTHR11668">
    <property type="entry name" value="SERINE/THREONINE PROTEIN PHOSPHATASE"/>
    <property type="match status" value="1"/>
</dbReference>
<dbReference type="InterPro" id="IPR007125">
    <property type="entry name" value="H2A/H2B/H3"/>
</dbReference>
<dbReference type="FunFam" id="1.10.20.10:FF:000008">
    <property type="entry name" value="Histone H2A"/>
    <property type="match status" value="1"/>
</dbReference>
<comment type="catalytic activity">
    <reaction evidence="14 15">
        <text>O-phospho-L-threonyl-[protein] + H2O = L-threonyl-[protein] + phosphate</text>
        <dbReference type="Rhea" id="RHEA:47004"/>
        <dbReference type="Rhea" id="RHEA-COMP:11060"/>
        <dbReference type="Rhea" id="RHEA-COMP:11605"/>
        <dbReference type="ChEBI" id="CHEBI:15377"/>
        <dbReference type="ChEBI" id="CHEBI:30013"/>
        <dbReference type="ChEBI" id="CHEBI:43474"/>
        <dbReference type="ChEBI" id="CHEBI:61977"/>
        <dbReference type="EC" id="3.1.3.16"/>
    </reaction>
</comment>
<evidence type="ECO:0000256" key="5">
    <source>
        <dbReference type="ARBA" id="ARBA00022454"/>
    </source>
</evidence>
<dbReference type="AlphaFoldDB" id="A0ABD2LKP4"/>
<dbReference type="Proteomes" id="UP001620626">
    <property type="component" value="Unassembled WGS sequence"/>
</dbReference>
<dbReference type="GO" id="GO:0005634">
    <property type="term" value="C:nucleus"/>
    <property type="evidence" value="ECO:0007669"/>
    <property type="project" value="UniProtKB-SubCell"/>
</dbReference>
<evidence type="ECO:0000256" key="1">
    <source>
        <dbReference type="ARBA" id="ARBA00001936"/>
    </source>
</evidence>
<dbReference type="PANTHER" id="PTHR11668:SF300">
    <property type="entry name" value="SERINE_THREONINE-PROTEIN PHOSPHATASE"/>
    <property type="match status" value="1"/>
</dbReference>
<evidence type="ECO:0000256" key="6">
    <source>
        <dbReference type="ARBA" id="ARBA00022499"/>
    </source>
</evidence>
<dbReference type="InterPro" id="IPR006186">
    <property type="entry name" value="Ser/Thr-sp_prot-phosphatase"/>
</dbReference>
<evidence type="ECO:0000256" key="2">
    <source>
        <dbReference type="ARBA" id="ARBA00004123"/>
    </source>
</evidence>
<dbReference type="CDD" id="cd00074">
    <property type="entry name" value="HFD_H2A"/>
    <property type="match status" value="1"/>
</dbReference>
<gene>
    <name evidence="18" type="ORF">niasHT_010732</name>
</gene>
<feature type="compositionally biased region" description="Low complexity" evidence="16">
    <location>
        <begin position="26"/>
        <end position="37"/>
    </location>
</feature>
<keyword evidence="10" id="KW-0464">Manganese</keyword>
<name>A0ABD2LKP4_9BILA</name>
<keyword evidence="5" id="KW-0158">Chromosome</keyword>
<proteinExistence type="inferred from homology"/>
<evidence type="ECO:0000256" key="10">
    <source>
        <dbReference type="ARBA" id="ARBA00023211"/>
    </source>
</evidence>
<dbReference type="SMART" id="SM00156">
    <property type="entry name" value="PP2Ac"/>
    <property type="match status" value="1"/>
</dbReference>
<dbReference type="SUPFAM" id="SSF56300">
    <property type="entry name" value="Metallo-dependent phosphatases"/>
    <property type="match status" value="1"/>
</dbReference>
<feature type="domain" description="Serine/threonine specific protein phosphatases" evidence="17">
    <location>
        <begin position="465"/>
        <end position="470"/>
    </location>
</feature>
<comment type="catalytic activity">
    <reaction evidence="13">
        <text>O-phospho-L-seryl-[protein] + H2O = L-seryl-[protein] + phosphate</text>
        <dbReference type="Rhea" id="RHEA:20629"/>
        <dbReference type="Rhea" id="RHEA-COMP:9863"/>
        <dbReference type="Rhea" id="RHEA-COMP:11604"/>
        <dbReference type="ChEBI" id="CHEBI:15377"/>
        <dbReference type="ChEBI" id="CHEBI:29999"/>
        <dbReference type="ChEBI" id="CHEBI:43474"/>
        <dbReference type="ChEBI" id="CHEBI:83421"/>
        <dbReference type="EC" id="3.1.3.16"/>
    </reaction>
</comment>
<dbReference type="GO" id="GO:0000786">
    <property type="term" value="C:nucleosome"/>
    <property type="evidence" value="ECO:0007669"/>
    <property type="project" value="UniProtKB-KW"/>
</dbReference>
<dbReference type="EMBL" id="JBICBT010000380">
    <property type="protein sequence ID" value="KAL3115467.1"/>
    <property type="molecule type" value="Genomic_DNA"/>
</dbReference>
<evidence type="ECO:0000256" key="13">
    <source>
        <dbReference type="ARBA" id="ARBA00047761"/>
    </source>
</evidence>
<dbReference type="SUPFAM" id="SSF47113">
    <property type="entry name" value="Histone-fold"/>
    <property type="match status" value="1"/>
</dbReference>
<dbReference type="InterPro" id="IPR009072">
    <property type="entry name" value="Histone-fold"/>
</dbReference>
<feature type="region of interest" description="Disordered" evidence="16">
    <location>
        <begin position="1"/>
        <end position="62"/>
    </location>
</feature>
<dbReference type="Pfam" id="PF00125">
    <property type="entry name" value="Histone"/>
    <property type="match status" value="1"/>
</dbReference>
<evidence type="ECO:0000313" key="18">
    <source>
        <dbReference type="EMBL" id="KAL3115467.1"/>
    </source>
</evidence>
<keyword evidence="8 15" id="KW-0378">Hydrolase</keyword>
<dbReference type="Gene3D" id="1.10.20.10">
    <property type="entry name" value="Histone, subunit A"/>
    <property type="match status" value="1"/>
</dbReference>
<evidence type="ECO:0000256" key="9">
    <source>
        <dbReference type="ARBA" id="ARBA00022912"/>
    </source>
</evidence>
<evidence type="ECO:0000256" key="15">
    <source>
        <dbReference type="RuleBase" id="RU004273"/>
    </source>
</evidence>
<dbReference type="SMART" id="SM00414">
    <property type="entry name" value="H2A"/>
    <property type="match status" value="1"/>
</dbReference>
<evidence type="ECO:0000256" key="4">
    <source>
        <dbReference type="ARBA" id="ARBA00010691"/>
    </source>
</evidence>
<dbReference type="InterPro" id="IPR004843">
    <property type="entry name" value="Calcineurin-like_PHP"/>
</dbReference>
<dbReference type="PROSITE" id="PS00125">
    <property type="entry name" value="SER_THR_PHOSPHATASE"/>
    <property type="match status" value="1"/>
</dbReference>
<evidence type="ECO:0000259" key="17">
    <source>
        <dbReference type="PROSITE" id="PS00125"/>
    </source>
</evidence>
<feature type="compositionally biased region" description="Polar residues" evidence="16">
    <location>
        <begin position="1"/>
        <end position="23"/>
    </location>
</feature>
<evidence type="ECO:0000313" key="19">
    <source>
        <dbReference type="Proteomes" id="UP001620626"/>
    </source>
</evidence>